<evidence type="ECO:0000256" key="1">
    <source>
        <dbReference type="SAM" id="MobiDB-lite"/>
    </source>
</evidence>
<evidence type="ECO:0000313" key="3">
    <source>
        <dbReference type="Proteomes" id="UP001597213"/>
    </source>
</evidence>
<evidence type="ECO:0000313" key="2">
    <source>
        <dbReference type="EMBL" id="MFD1882029.1"/>
    </source>
</evidence>
<gene>
    <name evidence="2" type="ORF">ACFSCT_09895</name>
</gene>
<reference evidence="3" key="1">
    <citation type="journal article" date="2019" name="Int. J. Syst. Evol. Microbiol.">
        <title>The Global Catalogue of Microorganisms (GCM) 10K type strain sequencing project: providing services to taxonomists for standard genome sequencing and annotation.</title>
        <authorList>
            <consortium name="The Broad Institute Genomics Platform"/>
            <consortium name="The Broad Institute Genome Sequencing Center for Infectious Disease"/>
            <person name="Wu L."/>
            <person name="Ma J."/>
        </authorList>
    </citation>
    <scope>NUCLEOTIDE SEQUENCE [LARGE SCALE GENOMIC DNA]</scope>
    <source>
        <strain evidence="3">CCUG 56029</strain>
    </source>
</reference>
<proteinExistence type="predicted"/>
<keyword evidence="3" id="KW-1185">Reference proteome</keyword>
<accession>A0ABW4R7V4</accession>
<dbReference type="Proteomes" id="UP001597213">
    <property type="component" value="Unassembled WGS sequence"/>
</dbReference>
<feature type="region of interest" description="Disordered" evidence="1">
    <location>
        <begin position="108"/>
        <end position="135"/>
    </location>
</feature>
<dbReference type="EMBL" id="JBHUEN010000023">
    <property type="protein sequence ID" value="MFD1882029.1"/>
    <property type="molecule type" value="Genomic_DNA"/>
</dbReference>
<name>A0ABW4R7V4_9RHOB</name>
<sequence length="135" mass="15062">MRFIKSTRHPFIDTARKQKAERDAMPLLAAEIAAGQRSADDVMQARAESWAVGEARTRQRRAERWRQARREIDATRPPDPFPSATKVQLAPPCVGSLFARMPLIALAGPGYGPGTGQARALRAETRRRRVSADRE</sequence>
<feature type="compositionally biased region" description="Basic and acidic residues" evidence="1">
    <location>
        <begin position="55"/>
        <end position="76"/>
    </location>
</feature>
<dbReference type="RefSeq" id="WP_379142371.1">
    <property type="nucleotide sequence ID" value="NZ_JBHUEN010000023.1"/>
</dbReference>
<organism evidence="2 3">
    <name type="scientific">Paracoccus pacificus</name>
    <dbReference type="NCBI Taxonomy" id="1463598"/>
    <lineage>
        <taxon>Bacteria</taxon>
        <taxon>Pseudomonadati</taxon>
        <taxon>Pseudomonadota</taxon>
        <taxon>Alphaproteobacteria</taxon>
        <taxon>Rhodobacterales</taxon>
        <taxon>Paracoccaceae</taxon>
        <taxon>Paracoccus</taxon>
    </lineage>
</organism>
<feature type="region of interest" description="Disordered" evidence="1">
    <location>
        <begin position="52"/>
        <end position="87"/>
    </location>
</feature>
<protein>
    <submittedName>
        <fullName evidence="2">Uncharacterized protein</fullName>
    </submittedName>
</protein>
<comment type="caution">
    <text evidence="2">The sequence shown here is derived from an EMBL/GenBank/DDBJ whole genome shotgun (WGS) entry which is preliminary data.</text>
</comment>